<gene>
    <name evidence="7" type="ORF">HNR67_002269</name>
</gene>
<evidence type="ECO:0000259" key="6">
    <source>
        <dbReference type="Pfam" id="PF08386"/>
    </source>
</evidence>
<proteinExistence type="inferred from homology"/>
<protein>
    <submittedName>
        <fullName evidence="7">Pimeloyl-ACP methyl ester carboxylesterase</fullName>
    </submittedName>
</protein>
<feature type="domain" description="AB hydrolase-1" evidence="5">
    <location>
        <begin position="112"/>
        <end position="306"/>
    </location>
</feature>
<dbReference type="Proteomes" id="UP000533598">
    <property type="component" value="Unassembled WGS sequence"/>
</dbReference>
<feature type="compositionally biased region" description="Low complexity" evidence="3">
    <location>
        <begin position="35"/>
        <end position="54"/>
    </location>
</feature>
<dbReference type="GO" id="GO:0016787">
    <property type="term" value="F:hydrolase activity"/>
    <property type="evidence" value="ECO:0007669"/>
    <property type="project" value="UniProtKB-KW"/>
</dbReference>
<feature type="signal peptide" evidence="4">
    <location>
        <begin position="1"/>
        <end position="23"/>
    </location>
</feature>
<dbReference type="InterPro" id="IPR000073">
    <property type="entry name" value="AB_hydrolase_1"/>
</dbReference>
<dbReference type="SUPFAM" id="SSF53474">
    <property type="entry name" value="alpha/beta-Hydrolases"/>
    <property type="match status" value="1"/>
</dbReference>
<comment type="caution">
    <text evidence="7">The sequence shown here is derived from an EMBL/GenBank/DDBJ whole genome shotgun (WGS) entry which is preliminary data.</text>
</comment>
<feature type="chain" id="PRO_5031245066" evidence="4">
    <location>
        <begin position="24"/>
        <end position="508"/>
    </location>
</feature>
<dbReference type="InterPro" id="IPR013595">
    <property type="entry name" value="Pept_S33_TAP-like_C"/>
</dbReference>
<dbReference type="EMBL" id="JACHMH010000001">
    <property type="protein sequence ID" value="MBB4676151.1"/>
    <property type="molecule type" value="Genomic_DNA"/>
</dbReference>
<keyword evidence="8" id="KW-1185">Reference proteome</keyword>
<organism evidence="7 8">
    <name type="scientific">Crossiella cryophila</name>
    <dbReference type="NCBI Taxonomy" id="43355"/>
    <lineage>
        <taxon>Bacteria</taxon>
        <taxon>Bacillati</taxon>
        <taxon>Actinomycetota</taxon>
        <taxon>Actinomycetes</taxon>
        <taxon>Pseudonocardiales</taxon>
        <taxon>Pseudonocardiaceae</taxon>
        <taxon>Crossiella</taxon>
    </lineage>
</organism>
<dbReference type="AlphaFoldDB" id="A0A7W7C7Y6"/>
<evidence type="ECO:0000313" key="8">
    <source>
        <dbReference type="Proteomes" id="UP000533598"/>
    </source>
</evidence>
<dbReference type="Gene3D" id="3.40.50.1820">
    <property type="entry name" value="alpha/beta hydrolase"/>
    <property type="match status" value="1"/>
</dbReference>
<reference evidence="7 8" key="1">
    <citation type="submission" date="2020-08" db="EMBL/GenBank/DDBJ databases">
        <title>Sequencing the genomes of 1000 actinobacteria strains.</title>
        <authorList>
            <person name="Klenk H.-P."/>
        </authorList>
    </citation>
    <scope>NUCLEOTIDE SEQUENCE [LARGE SCALE GENOMIC DNA]</scope>
    <source>
        <strain evidence="7 8">DSM 44230</strain>
    </source>
</reference>
<evidence type="ECO:0000313" key="7">
    <source>
        <dbReference type="EMBL" id="MBB4676151.1"/>
    </source>
</evidence>
<dbReference type="PANTHER" id="PTHR43248:SF25">
    <property type="entry name" value="AB HYDROLASE-1 DOMAIN-CONTAINING PROTEIN-RELATED"/>
    <property type="match status" value="1"/>
</dbReference>
<dbReference type="Pfam" id="PF00561">
    <property type="entry name" value="Abhydrolase_1"/>
    <property type="match status" value="1"/>
</dbReference>
<name>A0A7W7C7Y6_9PSEU</name>
<feature type="region of interest" description="Disordered" evidence="3">
    <location>
        <begin position="35"/>
        <end position="64"/>
    </location>
</feature>
<evidence type="ECO:0000256" key="2">
    <source>
        <dbReference type="ARBA" id="ARBA00022801"/>
    </source>
</evidence>
<accession>A0A7W7C7Y6</accession>
<keyword evidence="4" id="KW-0732">Signal</keyword>
<evidence type="ECO:0000256" key="4">
    <source>
        <dbReference type="SAM" id="SignalP"/>
    </source>
</evidence>
<dbReference type="Pfam" id="PF08386">
    <property type="entry name" value="Abhydrolase_4"/>
    <property type="match status" value="1"/>
</dbReference>
<sequence>MIAVKLVAAALAAAVLAPMPAAAAPAAPTAATTATGTAADTATAESAPASASPLTPKPAPITWQPCTDPDFKGLDCGTTRVPVDWSRPRAGEISLSLIRRKADEPARRIGSLLLNNGAGGSSIEQLRYAIRFGFVEQLPVGKRFDLVAVDPRGVGHSTPTTCANRPERAPGVTYFPANEQQYRALVENNRALAAACENQQLLANVDLASTARDMEAVRIGLGEKQLNWYGIHYSTLLGKTYAQLFPGRLRTLFADSALDDAQSPIARLAAEISTAEQSFNRFVDWCRTDAQCVLHGQDVAGLFDRLVADADRRPIATKDPRRSLSGEDIRSAMQDFLNIRFPQWPETAQAIKQAVAGDATAFTVVQDKTLNRVQALTRACLDTTPAATGYAELAQLALMAKQLSPHLGGAVQGWSHLAGCQGWPVRTKQPVTAPLRDLPPALIVQSTHQSSAAYQWGFGLSARLPGSVVLSREGDDYSMILFSPCVRDAMDTYLTERRLPAPGALCTN</sequence>
<dbReference type="InterPro" id="IPR029058">
    <property type="entry name" value="AB_hydrolase_fold"/>
</dbReference>
<keyword evidence="2" id="KW-0378">Hydrolase</keyword>
<evidence type="ECO:0000259" key="5">
    <source>
        <dbReference type="Pfam" id="PF00561"/>
    </source>
</evidence>
<dbReference type="PANTHER" id="PTHR43248">
    <property type="entry name" value="2-SUCCINYL-6-HYDROXY-2,4-CYCLOHEXADIENE-1-CARBOXYLATE SYNTHASE"/>
    <property type="match status" value="1"/>
</dbReference>
<evidence type="ECO:0000256" key="1">
    <source>
        <dbReference type="ARBA" id="ARBA00010088"/>
    </source>
</evidence>
<dbReference type="RefSeq" id="WP_185002013.1">
    <property type="nucleotide sequence ID" value="NZ_BAAAUI010000016.1"/>
</dbReference>
<feature type="domain" description="Peptidase S33 tripeptidyl aminopeptidase-like C-terminal" evidence="6">
    <location>
        <begin position="410"/>
        <end position="506"/>
    </location>
</feature>
<evidence type="ECO:0000256" key="3">
    <source>
        <dbReference type="SAM" id="MobiDB-lite"/>
    </source>
</evidence>
<dbReference type="InterPro" id="IPR051601">
    <property type="entry name" value="Serine_prot/Carboxylest_S33"/>
</dbReference>
<comment type="similarity">
    <text evidence="1">Belongs to the peptidase S33 family.</text>
</comment>